<dbReference type="SUPFAM" id="SSF49899">
    <property type="entry name" value="Concanavalin A-like lectins/glucanases"/>
    <property type="match status" value="1"/>
</dbReference>
<feature type="domain" description="Sulfatase N-terminal" evidence="5">
    <location>
        <begin position="107"/>
        <end position="535"/>
    </location>
</feature>
<dbReference type="SUPFAM" id="SSF53649">
    <property type="entry name" value="Alkaline phosphatase-like"/>
    <property type="match status" value="1"/>
</dbReference>
<dbReference type="InterPro" id="IPR050738">
    <property type="entry name" value="Sulfatase"/>
</dbReference>
<dbReference type="PROSITE" id="PS00149">
    <property type="entry name" value="SULFATASE_2"/>
    <property type="match status" value="1"/>
</dbReference>
<keyword evidence="4" id="KW-0106">Calcium</keyword>
<evidence type="ECO:0000313" key="6">
    <source>
        <dbReference type="EMBL" id="NLJ22476.1"/>
    </source>
</evidence>
<organism evidence="6 7">
    <name type="scientific">Methanothrix soehngenii</name>
    <name type="common">Methanosaeta concilii</name>
    <dbReference type="NCBI Taxonomy" id="2223"/>
    <lineage>
        <taxon>Archaea</taxon>
        <taxon>Methanobacteriati</taxon>
        <taxon>Methanobacteriota</taxon>
        <taxon>Stenosarchaea group</taxon>
        <taxon>Methanomicrobia</taxon>
        <taxon>Methanotrichales</taxon>
        <taxon>Methanotrichaceae</taxon>
        <taxon>Methanothrix</taxon>
    </lineage>
</organism>
<evidence type="ECO:0000313" key="7">
    <source>
        <dbReference type="Proteomes" id="UP000544742"/>
    </source>
</evidence>
<dbReference type="Gene3D" id="3.30.1120.10">
    <property type="match status" value="1"/>
</dbReference>
<dbReference type="InterPro" id="IPR013320">
    <property type="entry name" value="ConA-like_dom_sf"/>
</dbReference>
<protein>
    <submittedName>
        <fullName evidence="6">Sulfatase-like hydrolase/transferase</fullName>
    </submittedName>
</protein>
<dbReference type="GO" id="GO:0016740">
    <property type="term" value="F:transferase activity"/>
    <property type="evidence" value="ECO:0007669"/>
    <property type="project" value="UniProtKB-KW"/>
</dbReference>
<dbReference type="Proteomes" id="UP000544742">
    <property type="component" value="Unassembled WGS sequence"/>
</dbReference>
<evidence type="ECO:0000256" key="2">
    <source>
        <dbReference type="ARBA" id="ARBA00022723"/>
    </source>
</evidence>
<comment type="similarity">
    <text evidence="1">Belongs to the sulfatase family.</text>
</comment>
<dbReference type="InterPro" id="IPR024607">
    <property type="entry name" value="Sulfatase_CS"/>
</dbReference>
<comment type="caution">
    <text evidence="6">The sequence shown here is derived from an EMBL/GenBank/DDBJ whole genome shotgun (WGS) entry which is preliminary data.</text>
</comment>
<dbReference type="EMBL" id="JAAYUN010000087">
    <property type="protein sequence ID" value="NLJ22476.1"/>
    <property type="molecule type" value="Genomic_DNA"/>
</dbReference>
<evidence type="ECO:0000259" key="5">
    <source>
        <dbReference type="Pfam" id="PF00884"/>
    </source>
</evidence>
<dbReference type="AlphaFoldDB" id="A0A7K4AHM5"/>
<sequence length="828" mass="91966">MITQTIAADAKGRSSNGLLEDSGLELVTNRRKVLSESSTLADVSNEDVISPEQETVLVIKSEKSESTSASSQGTTEAGEKCVPQIGLTYADSTPCPIETVKAPKGSPNVVFLVLDDIGYGGLGCFGGPVETPNIDRLAQGGLKYTNFHTTGICSPTRACMLTGRNLHSVGVGSLMEFASGYPGYTTYLSKEAATMPEMLVGQGYDTYCVGKWHLAPSDSINAAGPYDQWPMSRGFERFYGFLESHTSQWYPDLVSGSTRIKPPATPEEGYHLSKDLVNQSIQYISDGKSLQPDKPFFLYLAFGAGHWPHHVPKAYIDKYKGRFDMGWDAMRNQTLAKEKELGVVPENTDLAPRDQWVKAWDNLTEDEKKVYARFAEVHAAYIDYTDEQIGRFLDYLEDSGQLNNTMIVVISDNGASPEGDANGFTNTVMWANSVSEGGDSTGFQNDFLPIRNITNISTMLSKIDEIGGPLSYPTYPLGWAMADNTPHKLYKWTSHEGGTHDPMIIYWPDGIKEEGGIRSQFCHAIDVVPTVLDVLEFDAPEVYNGVTQKPIEGISLAYTFANSTEPTHKKVQYFEMMGTRAIWYDGWKAVAFHHLNYGPDFQNDTWELYNLTDDVSEVHNLADQYPAKLEEMKDRWWAEASKYNVLPLDDRAGARYSALQARGISTFTYLPGVEKIMEPAIPDTRNSSYTLTAYVNTSGNDSEGVLFSIGGRFAGLSLYVKDKHLIFDYNLFNMKHYRVSSINEVPEGEATLGFEFEKTGRWKGEGRLFINGNEEGSVDMSFTVPARYSFEEGLEVGQDPQTPVTDDYQSPFKYTGDLEKVEMTVAND</sequence>
<proteinExistence type="inferred from homology"/>
<keyword evidence="3 6" id="KW-0378">Hydrolase</keyword>
<evidence type="ECO:0000256" key="4">
    <source>
        <dbReference type="ARBA" id="ARBA00022837"/>
    </source>
</evidence>
<name>A0A7K4AHM5_METSH</name>
<dbReference type="CDD" id="cd16025">
    <property type="entry name" value="PAS_like"/>
    <property type="match status" value="1"/>
</dbReference>
<gene>
    <name evidence="6" type="ORF">GX426_05140</name>
</gene>
<dbReference type="PANTHER" id="PTHR42693:SF43">
    <property type="entry name" value="BLL2667 PROTEIN"/>
    <property type="match status" value="1"/>
</dbReference>
<keyword evidence="6" id="KW-0808">Transferase</keyword>
<reference evidence="6 7" key="1">
    <citation type="journal article" date="2020" name="Biotechnol. Biofuels">
        <title>New insights from the biogas microbiome by comprehensive genome-resolved metagenomics of nearly 1600 species originating from multiple anaerobic digesters.</title>
        <authorList>
            <person name="Campanaro S."/>
            <person name="Treu L."/>
            <person name="Rodriguez-R L.M."/>
            <person name="Kovalovszki A."/>
            <person name="Ziels R.M."/>
            <person name="Maus I."/>
            <person name="Zhu X."/>
            <person name="Kougias P.G."/>
            <person name="Basile A."/>
            <person name="Luo G."/>
            <person name="Schluter A."/>
            <person name="Konstantinidis K.T."/>
            <person name="Angelidaki I."/>
        </authorList>
    </citation>
    <scope>NUCLEOTIDE SEQUENCE [LARGE SCALE GENOMIC DNA]</scope>
    <source>
        <strain evidence="6">AS27yjCOA_157</strain>
    </source>
</reference>
<evidence type="ECO:0000256" key="1">
    <source>
        <dbReference type="ARBA" id="ARBA00008779"/>
    </source>
</evidence>
<dbReference type="Pfam" id="PF00884">
    <property type="entry name" value="Sulfatase"/>
    <property type="match status" value="1"/>
</dbReference>
<dbReference type="RefSeq" id="WP_276619952.1">
    <property type="nucleotide sequence ID" value="NZ_DAITGN010000017.1"/>
</dbReference>
<dbReference type="InterPro" id="IPR017850">
    <property type="entry name" value="Alkaline_phosphatase_core_sf"/>
</dbReference>
<dbReference type="PROSITE" id="PS00523">
    <property type="entry name" value="SULFATASE_1"/>
    <property type="match status" value="1"/>
</dbReference>
<dbReference type="GO" id="GO:0046872">
    <property type="term" value="F:metal ion binding"/>
    <property type="evidence" value="ECO:0007669"/>
    <property type="project" value="UniProtKB-KW"/>
</dbReference>
<accession>A0A7K4AHM5</accession>
<evidence type="ECO:0000256" key="3">
    <source>
        <dbReference type="ARBA" id="ARBA00022801"/>
    </source>
</evidence>
<dbReference type="GO" id="GO:0016787">
    <property type="term" value="F:hydrolase activity"/>
    <property type="evidence" value="ECO:0007669"/>
    <property type="project" value="UniProtKB-KW"/>
</dbReference>
<dbReference type="InterPro" id="IPR000917">
    <property type="entry name" value="Sulfatase_N"/>
</dbReference>
<keyword evidence="2" id="KW-0479">Metal-binding</keyword>
<dbReference type="PANTHER" id="PTHR42693">
    <property type="entry name" value="ARYLSULFATASE FAMILY MEMBER"/>
    <property type="match status" value="1"/>
</dbReference>
<dbReference type="Gene3D" id="3.40.720.10">
    <property type="entry name" value="Alkaline Phosphatase, subunit A"/>
    <property type="match status" value="1"/>
</dbReference>